<comment type="caution">
    <text evidence="1">The sequence shown here is derived from an EMBL/GenBank/DDBJ whole genome shotgun (WGS) entry which is preliminary data.</text>
</comment>
<dbReference type="EMBL" id="JAPFFF010000016">
    <property type="protein sequence ID" value="KAK8865423.1"/>
    <property type="molecule type" value="Genomic_DNA"/>
</dbReference>
<sequence>METDNLLVEVDYILEWELVAVDNMVVEAVSNMDLVEHMVAVEEVDNMVVVEEGNDFLPKSML</sequence>
<protein>
    <submittedName>
        <fullName evidence="1">Uncharacterized protein</fullName>
    </submittedName>
</protein>
<name>A0ABR2IM52_9EUKA</name>
<evidence type="ECO:0000313" key="2">
    <source>
        <dbReference type="Proteomes" id="UP001470230"/>
    </source>
</evidence>
<organism evidence="1 2">
    <name type="scientific">Tritrichomonas musculus</name>
    <dbReference type="NCBI Taxonomy" id="1915356"/>
    <lineage>
        <taxon>Eukaryota</taxon>
        <taxon>Metamonada</taxon>
        <taxon>Parabasalia</taxon>
        <taxon>Tritrichomonadida</taxon>
        <taxon>Tritrichomonadidae</taxon>
        <taxon>Tritrichomonas</taxon>
    </lineage>
</organism>
<reference evidence="1 2" key="1">
    <citation type="submission" date="2024-04" db="EMBL/GenBank/DDBJ databases">
        <title>Tritrichomonas musculus Genome.</title>
        <authorList>
            <person name="Alves-Ferreira E."/>
            <person name="Grigg M."/>
            <person name="Lorenzi H."/>
            <person name="Galac M."/>
        </authorList>
    </citation>
    <scope>NUCLEOTIDE SEQUENCE [LARGE SCALE GENOMIC DNA]</scope>
    <source>
        <strain evidence="1 2">EAF2021</strain>
    </source>
</reference>
<proteinExistence type="predicted"/>
<gene>
    <name evidence="1" type="ORF">M9Y10_010969</name>
</gene>
<accession>A0ABR2IM52</accession>
<keyword evidence="2" id="KW-1185">Reference proteome</keyword>
<dbReference type="Proteomes" id="UP001470230">
    <property type="component" value="Unassembled WGS sequence"/>
</dbReference>
<evidence type="ECO:0000313" key="1">
    <source>
        <dbReference type="EMBL" id="KAK8865423.1"/>
    </source>
</evidence>